<dbReference type="AlphaFoldDB" id="A0AAU9NE86"/>
<dbReference type="Proteomes" id="UP001157418">
    <property type="component" value="Unassembled WGS sequence"/>
</dbReference>
<organism evidence="1 2">
    <name type="scientific">Lactuca virosa</name>
    <dbReference type="NCBI Taxonomy" id="75947"/>
    <lineage>
        <taxon>Eukaryota</taxon>
        <taxon>Viridiplantae</taxon>
        <taxon>Streptophyta</taxon>
        <taxon>Embryophyta</taxon>
        <taxon>Tracheophyta</taxon>
        <taxon>Spermatophyta</taxon>
        <taxon>Magnoliopsida</taxon>
        <taxon>eudicotyledons</taxon>
        <taxon>Gunneridae</taxon>
        <taxon>Pentapetalae</taxon>
        <taxon>asterids</taxon>
        <taxon>campanulids</taxon>
        <taxon>Asterales</taxon>
        <taxon>Asteraceae</taxon>
        <taxon>Cichorioideae</taxon>
        <taxon>Cichorieae</taxon>
        <taxon>Lactucinae</taxon>
        <taxon>Lactuca</taxon>
    </lineage>
</organism>
<dbReference type="EMBL" id="CAKMRJ010004445">
    <property type="protein sequence ID" value="CAH1436113.1"/>
    <property type="molecule type" value="Genomic_DNA"/>
</dbReference>
<name>A0AAU9NE86_9ASTR</name>
<comment type="caution">
    <text evidence="1">The sequence shown here is derived from an EMBL/GenBank/DDBJ whole genome shotgun (WGS) entry which is preliminary data.</text>
</comment>
<evidence type="ECO:0000313" key="1">
    <source>
        <dbReference type="EMBL" id="CAH1436113.1"/>
    </source>
</evidence>
<evidence type="ECO:0000313" key="2">
    <source>
        <dbReference type="Proteomes" id="UP001157418"/>
    </source>
</evidence>
<dbReference type="GO" id="GO:0003676">
    <property type="term" value="F:nucleic acid binding"/>
    <property type="evidence" value="ECO:0007669"/>
    <property type="project" value="InterPro"/>
</dbReference>
<dbReference type="Gene3D" id="3.30.420.10">
    <property type="entry name" value="Ribonuclease H-like superfamily/Ribonuclease H"/>
    <property type="match status" value="1"/>
</dbReference>
<accession>A0AAU9NE86</accession>
<proteinExistence type="predicted"/>
<dbReference type="InterPro" id="IPR036397">
    <property type="entry name" value="RNaseH_sf"/>
</dbReference>
<keyword evidence="2" id="KW-1185">Reference proteome</keyword>
<sequence length="84" mass="8872">MKSLHIDQLMDQEVVNLSGGEFYARCISSVSIGEFVPPAYNVHLAAFRARFYMEPDISDSGSMISGAAGGRGMGGGGRSTRANA</sequence>
<protein>
    <submittedName>
        <fullName evidence="1">Uncharacterized protein</fullName>
    </submittedName>
</protein>
<reference evidence="1 2" key="1">
    <citation type="submission" date="2022-01" db="EMBL/GenBank/DDBJ databases">
        <authorList>
            <person name="Xiong W."/>
            <person name="Schranz E."/>
        </authorList>
    </citation>
    <scope>NUCLEOTIDE SEQUENCE [LARGE SCALE GENOMIC DNA]</scope>
</reference>
<gene>
    <name evidence="1" type="ORF">LVIROSA_LOCUS22506</name>
</gene>